<dbReference type="SUPFAM" id="SSF51261">
    <property type="entry name" value="Duplicated hybrid motif"/>
    <property type="match status" value="1"/>
</dbReference>
<dbReference type="PATRIC" id="fig|1121022.4.peg.1156"/>
<dbReference type="Pfam" id="PF01551">
    <property type="entry name" value="Peptidase_M23"/>
    <property type="match status" value="1"/>
</dbReference>
<feature type="signal peptide" evidence="8">
    <location>
        <begin position="1"/>
        <end position="26"/>
    </location>
</feature>
<dbReference type="GO" id="GO:0004222">
    <property type="term" value="F:metalloendopeptidase activity"/>
    <property type="evidence" value="ECO:0007669"/>
    <property type="project" value="TreeGrafter"/>
</dbReference>
<keyword evidence="11" id="KW-1185">Reference proteome</keyword>
<keyword evidence="6" id="KW-0482">Metalloprotease</keyword>
<dbReference type="PANTHER" id="PTHR21666">
    <property type="entry name" value="PEPTIDASE-RELATED"/>
    <property type="match status" value="1"/>
</dbReference>
<dbReference type="OrthoDB" id="9809144at2"/>
<dbReference type="eggNOG" id="COG4942">
    <property type="taxonomic scope" value="Bacteria"/>
</dbReference>
<keyword evidence="2" id="KW-0645">Protease</keyword>
<dbReference type="Proteomes" id="UP000017837">
    <property type="component" value="Unassembled WGS sequence"/>
</dbReference>
<accession>V4PHJ5</accession>
<evidence type="ECO:0000313" key="11">
    <source>
        <dbReference type="Proteomes" id="UP000017837"/>
    </source>
</evidence>
<dbReference type="EMBL" id="AWGB01000008">
    <property type="protein sequence ID" value="ESQ93417.1"/>
    <property type="molecule type" value="Genomic_DNA"/>
</dbReference>
<organism evidence="10 11">
    <name type="scientific">Asticcacaulis benevestitus DSM 16100 = ATCC BAA-896</name>
    <dbReference type="NCBI Taxonomy" id="1121022"/>
    <lineage>
        <taxon>Bacteria</taxon>
        <taxon>Pseudomonadati</taxon>
        <taxon>Pseudomonadota</taxon>
        <taxon>Alphaproteobacteria</taxon>
        <taxon>Caulobacterales</taxon>
        <taxon>Caulobacteraceae</taxon>
        <taxon>Asticcacaulis</taxon>
    </lineage>
</organism>
<keyword evidence="7" id="KW-0175">Coiled coil</keyword>
<feature type="coiled-coil region" evidence="7">
    <location>
        <begin position="41"/>
        <end position="82"/>
    </location>
</feature>
<keyword evidence="4" id="KW-0378">Hydrolase</keyword>
<feature type="chain" id="PRO_5004724986" description="M23ase beta-sheet core domain-containing protein" evidence="8">
    <location>
        <begin position="27"/>
        <end position="379"/>
    </location>
</feature>
<gene>
    <name evidence="10" type="ORF">ABENE_05810</name>
</gene>
<name>V4PHJ5_9CAUL</name>
<evidence type="ECO:0000256" key="6">
    <source>
        <dbReference type="ARBA" id="ARBA00023049"/>
    </source>
</evidence>
<feature type="domain" description="M23ase beta-sheet core" evidence="9">
    <location>
        <begin position="278"/>
        <end position="370"/>
    </location>
</feature>
<dbReference type="AlphaFoldDB" id="V4PHJ5"/>
<dbReference type="PANTHER" id="PTHR21666:SF288">
    <property type="entry name" value="CELL DIVISION PROTEIN YTFB"/>
    <property type="match status" value="1"/>
</dbReference>
<comment type="cofactor">
    <cofactor evidence="1">
        <name>Zn(2+)</name>
        <dbReference type="ChEBI" id="CHEBI:29105"/>
    </cofactor>
</comment>
<evidence type="ECO:0000256" key="3">
    <source>
        <dbReference type="ARBA" id="ARBA00022723"/>
    </source>
</evidence>
<evidence type="ECO:0000259" key="9">
    <source>
        <dbReference type="Pfam" id="PF01551"/>
    </source>
</evidence>
<dbReference type="InterPro" id="IPR050570">
    <property type="entry name" value="Cell_wall_metabolism_enzyme"/>
</dbReference>
<evidence type="ECO:0000256" key="4">
    <source>
        <dbReference type="ARBA" id="ARBA00022801"/>
    </source>
</evidence>
<evidence type="ECO:0000256" key="1">
    <source>
        <dbReference type="ARBA" id="ARBA00001947"/>
    </source>
</evidence>
<keyword evidence="5" id="KW-0862">Zinc</keyword>
<evidence type="ECO:0000313" key="10">
    <source>
        <dbReference type="EMBL" id="ESQ93417.1"/>
    </source>
</evidence>
<proteinExistence type="predicted"/>
<evidence type="ECO:0000256" key="8">
    <source>
        <dbReference type="SAM" id="SignalP"/>
    </source>
</evidence>
<dbReference type="GO" id="GO:0006508">
    <property type="term" value="P:proteolysis"/>
    <property type="evidence" value="ECO:0007669"/>
    <property type="project" value="UniProtKB-KW"/>
</dbReference>
<dbReference type="InterPro" id="IPR011055">
    <property type="entry name" value="Dup_hybrid_motif"/>
</dbReference>
<keyword evidence="8" id="KW-0732">Signal</keyword>
<evidence type="ECO:0000256" key="2">
    <source>
        <dbReference type="ARBA" id="ARBA00022670"/>
    </source>
</evidence>
<sequence>MLASSRHLLLSGLAVFALLGAMQTDAQTRLKDLNAADRAALDNLSTQRRAEERKSDTQRRNARQIAQEIEALRQQIIDISKKQGTGETRSAIFRARLETLNQQEIDITRKLSIERAKQARLLSALQIYSRNPPPALFVTPRKANDAVLAAIIMRAITPELQKRTNGLVKQNNDLVNLRRQAAAQNDALFVSESDISDQRDEIERLISQKMGLEDQLLGQADQMDARATELKAKEARLRGDIPLKMLGIAPTDNTHLMQPVVGDITRAFAQADGTGPSNRGTTYAALPGAQVTSPAEGEVEFAGPLDSYGQVIILNIGNNYRVVITGIGRIYVDKGQTVGRQEPLGRMPNLSEKKTLLYMELRRGEDPVNPATQLQVSSR</sequence>
<dbReference type="GO" id="GO:0046872">
    <property type="term" value="F:metal ion binding"/>
    <property type="evidence" value="ECO:0007669"/>
    <property type="project" value="UniProtKB-KW"/>
</dbReference>
<comment type="caution">
    <text evidence="10">The sequence shown here is derived from an EMBL/GenBank/DDBJ whole genome shotgun (WGS) entry which is preliminary data.</text>
</comment>
<dbReference type="InterPro" id="IPR016047">
    <property type="entry name" value="M23ase_b-sheet_dom"/>
</dbReference>
<feature type="coiled-coil region" evidence="7">
    <location>
        <begin position="167"/>
        <end position="215"/>
    </location>
</feature>
<dbReference type="RefSeq" id="WP_018080514.1">
    <property type="nucleotide sequence ID" value="NZ_AQWM01000002.1"/>
</dbReference>
<reference evidence="10 11" key="1">
    <citation type="journal article" date="2014" name="Nature">
        <title>Sequential evolution of bacterial morphology by co-option of a developmental regulator.</title>
        <authorList>
            <person name="Jiang C."/>
            <person name="Brown P.J."/>
            <person name="Ducret A."/>
            <person name="Brun Y.V."/>
        </authorList>
    </citation>
    <scope>NUCLEOTIDE SEQUENCE [LARGE SCALE GENOMIC DNA]</scope>
    <source>
        <strain evidence="10 11">DSM 16100</strain>
    </source>
</reference>
<dbReference type="Gene3D" id="2.70.70.10">
    <property type="entry name" value="Glucose Permease (Domain IIA)"/>
    <property type="match status" value="1"/>
</dbReference>
<keyword evidence="3" id="KW-0479">Metal-binding</keyword>
<evidence type="ECO:0000256" key="7">
    <source>
        <dbReference type="SAM" id="Coils"/>
    </source>
</evidence>
<dbReference type="STRING" id="1121022.GCA_000376105_00847"/>
<protein>
    <recommendedName>
        <fullName evidence="9">M23ase beta-sheet core domain-containing protein</fullName>
    </recommendedName>
</protein>
<dbReference type="CDD" id="cd12797">
    <property type="entry name" value="M23_peptidase"/>
    <property type="match status" value="1"/>
</dbReference>
<evidence type="ECO:0000256" key="5">
    <source>
        <dbReference type="ARBA" id="ARBA00022833"/>
    </source>
</evidence>